<evidence type="ECO:0000313" key="2">
    <source>
        <dbReference type="EMBL" id="QKZ16296.1"/>
    </source>
</evidence>
<sequence>MSMSPSNNDTSQDSVSAKAAASKARRTTSRATAPASKAADKAADKAGDAASAAAGAAERTAKATTSVAHTAAQRVEAGRLAVVSASGQAAAFAKSAWTLIANRKIVAAGVGAGITALSAMSYAAGRRSGRRTLGPITRMTGGRI</sequence>
<evidence type="ECO:0000256" key="1">
    <source>
        <dbReference type="SAM" id="MobiDB-lite"/>
    </source>
</evidence>
<dbReference type="RefSeq" id="WP_176573968.1">
    <property type="nucleotide sequence ID" value="NZ_CBDRGH010000018.1"/>
</dbReference>
<dbReference type="Proteomes" id="UP000509418">
    <property type="component" value="Chromosome"/>
</dbReference>
<reference evidence="2 3" key="1">
    <citation type="submission" date="2020-06" db="EMBL/GenBank/DDBJ databases">
        <title>Genome mining for natural products.</title>
        <authorList>
            <person name="Zhang B."/>
            <person name="Shi J."/>
            <person name="Ge H."/>
        </authorList>
    </citation>
    <scope>NUCLEOTIDE SEQUENCE [LARGE SCALE GENOMIC DNA]</scope>
    <source>
        <strain evidence="2 3">NA02069</strain>
    </source>
</reference>
<dbReference type="AlphaFoldDB" id="A0A7I0NTA3"/>
<name>A0A7I0NTA3_STRCX</name>
<feature type="compositionally biased region" description="Basic and acidic residues" evidence="1">
    <location>
        <begin position="38"/>
        <end position="47"/>
    </location>
</feature>
<feature type="compositionally biased region" description="Low complexity" evidence="1">
    <location>
        <begin position="48"/>
        <end position="65"/>
    </location>
</feature>
<dbReference type="EMBL" id="CP056041">
    <property type="protein sequence ID" value="QKZ16296.1"/>
    <property type="molecule type" value="Genomic_DNA"/>
</dbReference>
<feature type="compositionally biased region" description="Low complexity" evidence="1">
    <location>
        <begin position="13"/>
        <end position="22"/>
    </location>
</feature>
<proteinExistence type="predicted"/>
<protein>
    <submittedName>
        <fullName evidence="2">Uncharacterized protein</fullName>
    </submittedName>
</protein>
<feature type="compositionally biased region" description="Polar residues" evidence="1">
    <location>
        <begin position="1"/>
        <end position="12"/>
    </location>
</feature>
<evidence type="ECO:0000313" key="3">
    <source>
        <dbReference type="Proteomes" id="UP000509418"/>
    </source>
</evidence>
<accession>A0A7I0NTA3</accession>
<organism evidence="2 3">
    <name type="scientific">Streptomyces chartreusis</name>
    <dbReference type="NCBI Taxonomy" id="1969"/>
    <lineage>
        <taxon>Bacteria</taxon>
        <taxon>Bacillati</taxon>
        <taxon>Actinomycetota</taxon>
        <taxon>Actinomycetes</taxon>
        <taxon>Kitasatosporales</taxon>
        <taxon>Streptomycetaceae</taxon>
        <taxon>Streptomyces</taxon>
    </lineage>
</organism>
<keyword evidence="3" id="KW-1185">Reference proteome</keyword>
<feature type="region of interest" description="Disordered" evidence="1">
    <location>
        <begin position="1"/>
        <end position="68"/>
    </location>
</feature>
<gene>
    <name evidence="2" type="ORF">HUT05_02260</name>
</gene>